<feature type="region of interest" description="Disordered" evidence="1">
    <location>
        <begin position="53"/>
        <end position="74"/>
    </location>
</feature>
<gene>
    <name evidence="4" type="ORF">ACFSW5_00650</name>
</gene>
<evidence type="ECO:0000256" key="2">
    <source>
        <dbReference type="SAM" id="Phobius"/>
    </source>
</evidence>
<keyword evidence="2" id="KW-0472">Membrane</keyword>
<organism evidence="4 5">
    <name type="scientific">Paenibacillus thailandensis</name>
    <dbReference type="NCBI Taxonomy" id="393250"/>
    <lineage>
        <taxon>Bacteria</taxon>
        <taxon>Bacillati</taxon>
        <taxon>Bacillota</taxon>
        <taxon>Bacilli</taxon>
        <taxon>Bacillales</taxon>
        <taxon>Paenibacillaceae</taxon>
        <taxon>Paenibacillus</taxon>
    </lineage>
</organism>
<accession>A0ABW5QRJ3</accession>
<protein>
    <submittedName>
        <fullName evidence="4">Peptidoglycan DD-metalloendopeptidase family protein</fullName>
    </submittedName>
</protein>
<evidence type="ECO:0000313" key="4">
    <source>
        <dbReference type="EMBL" id="MFD2658770.1"/>
    </source>
</evidence>
<dbReference type="PANTHER" id="PTHR21666">
    <property type="entry name" value="PEPTIDASE-RELATED"/>
    <property type="match status" value="1"/>
</dbReference>
<dbReference type="Gene3D" id="2.70.70.10">
    <property type="entry name" value="Glucose Permease (Domain IIA)"/>
    <property type="match status" value="1"/>
</dbReference>
<feature type="transmembrane region" description="Helical" evidence="2">
    <location>
        <begin position="112"/>
        <end position="130"/>
    </location>
</feature>
<dbReference type="SUPFAM" id="SSF51261">
    <property type="entry name" value="Duplicated hybrid motif"/>
    <property type="match status" value="1"/>
</dbReference>
<evidence type="ECO:0000313" key="5">
    <source>
        <dbReference type="Proteomes" id="UP001597493"/>
    </source>
</evidence>
<feature type="domain" description="M23ase beta-sheet core" evidence="3">
    <location>
        <begin position="211"/>
        <end position="305"/>
    </location>
</feature>
<dbReference type="CDD" id="cd12797">
    <property type="entry name" value="M23_peptidase"/>
    <property type="match status" value="1"/>
</dbReference>
<feature type="compositionally biased region" description="Basic and acidic residues" evidence="1">
    <location>
        <begin position="18"/>
        <end position="29"/>
    </location>
</feature>
<dbReference type="InterPro" id="IPR050570">
    <property type="entry name" value="Cell_wall_metabolism_enzyme"/>
</dbReference>
<dbReference type="PANTHER" id="PTHR21666:SF270">
    <property type="entry name" value="MUREIN HYDROLASE ACTIVATOR ENVC"/>
    <property type="match status" value="1"/>
</dbReference>
<keyword evidence="5" id="KW-1185">Reference proteome</keyword>
<dbReference type="InterPro" id="IPR016047">
    <property type="entry name" value="M23ase_b-sheet_dom"/>
</dbReference>
<dbReference type="EMBL" id="JBHUMY010000001">
    <property type="protein sequence ID" value="MFD2658770.1"/>
    <property type="molecule type" value="Genomic_DNA"/>
</dbReference>
<dbReference type="RefSeq" id="WP_379268630.1">
    <property type="nucleotide sequence ID" value="NZ_JBHUGT010000026.1"/>
</dbReference>
<keyword evidence="2" id="KW-0812">Transmembrane</keyword>
<comment type="caution">
    <text evidence="4">The sequence shown here is derived from an EMBL/GenBank/DDBJ whole genome shotgun (WGS) entry which is preliminary data.</text>
</comment>
<sequence length="312" mass="34843">MNTKDAIRQRRQDKIRKLLEEQQRAERKRDPFRHRSPVHEPVYDESVQFDRLSNYGHPDLTDEPDPEKEWKANPNPWLGTWNRSDWNGAYSDRYDPPGSDRGTEGGAFWKGLRWKAAAALLLFAAIWAVFRYDLPWLDGSREWIEEAMTEPMDFEAAAAWYRETFAGAPSFIPIFESKEQPAELVDGTVKQPVVEPLRSGVLVKTFAELLSGIELAGESGEQVVAVQTGRIAQVTNGGEGTGGITIVIQHTNGRMTVYGKLAGATVKKDDWVEAGDPIGNIGQAQGEEPSLLYFAVKQGGRYVDPADVIPLD</sequence>
<dbReference type="InterPro" id="IPR011055">
    <property type="entry name" value="Dup_hybrid_motif"/>
</dbReference>
<feature type="region of interest" description="Disordered" evidence="1">
    <location>
        <begin position="18"/>
        <end position="38"/>
    </location>
</feature>
<dbReference type="Pfam" id="PF01551">
    <property type="entry name" value="Peptidase_M23"/>
    <property type="match status" value="1"/>
</dbReference>
<evidence type="ECO:0000259" key="3">
    <source>
        <dbReference type="Pfam" id="PF01551"/>
    </source>
</evidence>
<reference evidence="5" key="1">
    <citation type="journal article" date="2019" name="Int. J. Syst. Evol. Microbiol.">
        <title>The Global Catalogue of Microorganisms (GCM) 10K type strain sequencing project: providing services to taxonomists for standard genome sequencing and annotation.</title>
        <authorList>
            <consortium name="The Broad Institute Genomics Platform"/>
            <consortium name="The Broad Institute Genome Sequencing Center for Infectious Disease"/>
            <person name="Wu L."/>
            <person name="Ma J."/>
        </authorList>
    </citation>
    <scope>NUCLEOTIDE SEQUENCE [LARGE SCALE GENOMIC DNA]</scope>
    <source>
        <strain evidence="5">TISTR 1827</strain>
    </source>
</reference>
<keyword evidence="2" id="KW-1133">Transmembrane helix</keyword>
<proteinExistence type="predicted"/>
<name>A0ABW5QRJ3_9BACL</name>
<evidence type="ECO:0000256" key="1">
    <source>
        <dbReference type="SAM" id="MobiDB-lite"/>
    </source>
</evidence>
<dbReference type="Proteomes" id="UP001597493">
    <property type="component" value="Unassembled WGS sequence"/>
</dbReference>